<reference evidence="1 2" key="1">
    <citation type="submission" date="2020-07" db="EMBL/GenBank/DDBJ databases">
        <title>Bradyrhizobium diversity isolated from nodules of indigenous legumes of Western Australia.</title>
        <authorList>
            <person name="Klepa M.S."/>
        </authorList>
    </citation>
    <scope>NUCLEOTIDE SEQUENCE [LARGE SCALE GENOMIC DNA]</scope>
    <source>
        <strain evidence="1 2">CNPSo 4019</strain>
    </source>
</reference>
<evidence type="ECO:0000313" key="2">
    <source>
        <dbReference type="Proteomes" id="UP001194539"/>
    </source>
</evidence>
<gene>
    <name evidence="1" type="ORF">H1B27_29140</name>
</gene>
<keyword evidence="2" id="KW-1185">Reference proteome</keyword>
<name>A0ABS0PAJ5_9BRAD</name>
<comment type="caution">
    <text evidence="1">The sequence shown here is derived from an EMBL/GenBank/DDBJ whole genome shotgun (WGS) entry which is preliminary data.</text>
</comment>
<dbReference type="EMBL" id="JACEGD010000031">
    <property type="protein sequence ID" value="MBH5390319.1"/>
    <property type="molecule type" value="Genomic_DNA"/>
</dbReference>
<organism evidence="1 2">
    <name type="scientific">Bradyrhizobium diversitatis</name>
    <dbReference type="NCBI Taxonomy" id="2755406"/>
    <lineage>
        <taxon>Bacteria</taxon>
        <taxon>Pseudomonadati</taxon>
        <taxon>Pseudomonadota</taxon>
        <taxon>Alphaproteobacteria</taxon>
        <taxon>Hyphomicrobiales</taxon>
        <taxon>Nitrobacteraceae</taxon>
        <taxon>Bradyrhizobium</taxon>
    </lineage>
</organism>
<accession>A0ABS0PAJ5</accession>
<proteinExistence type="predicted"/>
<dbReference type="Proteomes" id="UP001194539">
    <property type="component" value="Unassembled WGS sequence"/>
</dbReference>
<sequence>MSAARGDVLRQGLITGGVAAGPRNANVYFCGVLRILEVAPLGYGDRL</sequence>
<protein>
    <submittedName>
        <fullName evidence="1">Uncharacterized protein</fullName>
    </submittedName>
</protein>
<dbReference type="RefSeq" id="WP_197968445.1">
    <property type="nucleotide sequence ID" value="NZ_JACEGD010000031.1"/>
</dbReference>
<evidence type="ECO:0000313" key="1">
    <source>
        <dbReference type="EMBL" id="MBH5390319.1"/>
    </source>
</evidence>